<reference evidence="7 8" key="1">
    <citation type="submission" date="2017-07" db="EMBL/GenBank/DDBJ databases">
        <title>Genome Sequence of Antarctobacter heliothermus Strain SMS3 Isolated from a culture of the Diatom Skeletonema marinoi.</title>
        <authorList>
            <person name="Topel M."/>
            <person name="Pinder M.I.M."/>
            <person name="Johansson O.N."/>
            <person name="Kourtchenko O."/>
            <person name="Godhe A."/>
            <person name="Clarke A.K."/>
        </authorList>
    </citation>
    <scope>NUCLEOTIDE SEQUENCE [LARGE SCALE GENOMIC DNA]</scope>
    <source>
        <strain evidence="7 8">SMS3</strain>
    </source>
</reference>
<dbReference type="PANTHER" id="PTHR43820">
    <property type="entry name" value="HIGH-AFFINITY BRANCHED-CHAIN AMINO ACID TRANSPORT ATP-BINDING PROTEIN LIVF"/>
    <property type="match status" value="1"/>
</dbReference>
<keyword evidence="3" id="KW-0547">Nucleotide-binding</keyword>
<dbReference type="RefSeq" id="WP_094034974.1">
    <property type="nucleotide sequence ID" value="NZ_CP022540.1"/>
</dbReference>
<feature type="domain" description="ABC transporter" evidence="6">
    <location>
        <begin position="2"/>
        <end position="234"/>
    </location>
</feature>
<dbReference type="AlphaFoldDB" id="A0A222E469"/>
<dbReference type="PROSITE" id="PS00211">
    <property type="entry name" value="ABC_TRANSPORTER_1"/>
    <property type="match status" value="1"/>
</dbReference>
<dbReference type="InterPro" id="IPR017871">
    <property type="entry name" value="ABC_transporter-like_CS"/>
</dbReference>
<dbReference type="PROSITE" id="PS50893">
    <property type="entry name" value="ABC_TRANSPORTER_2"/>
    <property type="match status" value="1"/>
</dbReference>
<keyword evidence="2" id="KW-0813">Transport</keyword>
<dbReference type="InterPro" id="IPR003593">
    <property type="entry name" value="AAA+_ATPase"/>
</dbReference>
<dbReference type="EMBL" id="CP022540">
    <property type="protein sequence ID" value="ASP20997.1"/>
    <property type="molecule type" value="Genomic_DNA"/>
</dbReference>
<dbReference type="SMART" id="SM00382">
    <property type="entry name" value="AAA"/>
    <property type="match status" value="1"/>
</dbReference>
<keyword evidence="4 7" id="KW-0067">ATP-binding</keyword>
<evidence type="ECO:0000256" key="3">
    <source>
        <dbReference type="ARBA" id="ARBA00022741"/>
    </source>
</evidence>
<evidence type="ECO:0000256" key="1">
    <source>
        <dbReference type="ARBA" id="ARBA00005417"/>
    </source>
</evidence>
<dbReference type="KEGG" id="aht:ANTHELSMS3_02321"/>
<proteinExistence type="inferred from homology"/>
<dbReference type="Proteomes" id="UP000203589">
    <property type="component" value="Chromosome"/>
</dbReference>
<dbReference type="GO" id="GO:0015807">
    <property type="term" value="P:L-amino acid transport"/>
    <property type="evidence" value="ECO:0007669"/>
    <property type="project" value="TreeGrafter"/>
</dbReference>
<evidence type="ECO:0000313" key="7">
    <source>
        <dbReference type="EMBL" id="ASP20997.1"/>
    </source>
</evidence>
<dbReference type="GO" id="GO:0015658">
    <property type="term" value="F:branched-chain amino acid transmembrane transporter activity"/>
    <property type="evidence" value="ECO:0007669"/>
    <property type="project" value="TreeGrafter"/>
</dbReference>
<accession>A0A222E469</accession>
<dbReference type="SUPFAM" id="SSF52540">
    <property type="entry name" value="P-loop containing nucleoside triphosphate hydrolases"/>
    <property type="match status" value="1"/>
</dbReference>
<dbReference type="CDD" id="cd03224">
    <property type="entry name" value="ABC_TM1139_LivF_branched"/>
    <property type="match status" value="1"/>
</dbReference>
<dbReference type="OrthoDB" id="9806149at2"/>
<sequence>MLQVENLNAFYGQSHILHGISLEVPDCGRTTVLGRNGAGKTTLLKSIANSGPRVDGKVAIGNAPTGRTAWFKRAKHGLALVPEDRRIFTHISVEENIELGRFGASADRPMVKLDQIYEWFPMLGPLRARLGGQLSGGQQQMLAVARAVASRPRLLLLDEPTEGLAPVIVEELAAIVAKICNELDITLLLVEQNIWFSRQTTDHVYVLDTGTVAFSGSWQQFDADESVRNRHLAIA</sequence>
<dbReference type="InterPro" id="IPR027417">
    <property type="entry name" value="P-loop_NTPase"/>
</dbReference>
<keyword evidence="5" id="KW-0029">Amino-acid transport</keyword>
<dbReference type="InterPro" id="IPR003439">
    <property type="entry name" value="ABC_transporter-like_ATP-bd"/>
</dbReference>
<dbReference type="InterPro" id="IPR052156">
    <property type="entry name" value="BCAA_Transport_ATP-bd_LivF"/>
</dbReference>
<dbReference type="Pfam" id="PF00005">
    <property type="entry name" value="ABC_tran"/>
    <property type="match status" value="1"/>
</dbReference>
<protein>
    <submittedName>
        <fullName evidence="7">ABC transporter ATP-binding protein</fullName>
    </submittedName>
</protein>
<evidence type="ECO:0000256" key="5">
    <source>
        <dbReference type="ARBA" id="ARBA00022970"/>
    </source>
</evidence>
<evidence type="ECO:0000259" key="6">
    <source>
        <dbReference type="PROSITE" id="PS50893"/>
    </source>
</evidence>
<evidence type="ECO:0000313" key="8">
    <source>
        <dbReference type="Proteomes" id="UP000203589"/>
    </source>
</evidence>
<comment type="similarity">
    <text evidence="1">Belongs to the ABC transporter superfamily.</text>
</comment>
<organism evidence="7 8">
    <name type="scientific">Antarctobacter heliothermus</name>
    <dbReference type="NCBI Taxonomy" id="74033"/>
    <lineage>
        <taxon>Bacteria</taxon>
        <taxon>Pseudomonadati</taxon>
        <taxon>Pseudomonadota</taxon>
        <taxon>Alphaproteobacteria</taxon>
        <taxon>Rhodobacterales</taxon>
        <taxon>Roseobacteraceae</taxon>
        <taxon>Antarctobacter</taxon>
    </lineage>
</organism>
<dbReference type="PANTHER" id="PTHR43820:SF4">
    <property type="entry name" value="HIGH-AFFINITY BRANCHED-CHAIN AMINO ACID TRANSPORT ATP-BINDING PROTEIN LIVF"/>
    <property type="match status" value="1"/>
</dbReference>
<evidence type="ECO:0000256" key="2">
    <source>
        <dbReference type="ARBA" id="ARBA00022448"/>
    </source>
</evidence>
<dbReference type="GO" id="GO:0005524">
    <property type="term" value="F:ATP binding"/>
    <property type="evidence" value="ECO:0007669"/>
    <property type="project" value="UniProtKB-KW"/>
</dbReference>
<dbReference type="GO" id="GO:0016887">
    <property type="term" value="F:ATP hydrolysis activity"/>
    <property type="evidence" value="ECO:0007669"/>
    <property type="project" value="InterPro"/>
</dbReference>
<keyword evidence="8" id="KW-1185">Reference proteome</keyword>
<name>A0A222E469_9RHOB</name>
<evidence type="ECO:0000256" key="4">
    <source>
        <dbReference type="ARBA" id="ARBA00022840"/>
    </source>
</evidence>
<gene>
    <name evidence="7" type="ORF">ANTHELSMS3_02321</name>
</gene>
<dbReference type="Gene3D" id="3.40.50.300">
    <property type="entry name" value="P-loop containing nucleotide triphosphate hydrolases"/>
    <property type="match status" value="1"/>
</dbReference>